<dbReference type="RefSeq" id="WP_097327687.1">
    <property type="nucleotide sequence ID" value="NZ_OBDY01000031.1"/>
</dbReference>
<dbReference type="Pfam" id="PF08240">
    <property type="entry name" value="ADH_N"/>
    <property type="match status" value="1"/>
</dbReference>
<evidence type="ECO:0000259" key="3">
    <source>
        <dbReference type="SMART" id="SM00829"/>
    </source>
</evidence>
<keyword evidence="2" id="KW-0560">Oxidoreductase</keyword>
<organism evidence="4 5">
    <name type="scientific">Paractinoplanes atraurantiacus</name>
    <dbReference type="NCBI Taxonomy" id="1036182"/>
    <lineage>
        <taxon>Bacteria</taxon>
        <taxon>Bacillati</taxon>
        <taxon>Actinomycetota</taxon>
        <taxon>Actinomycetes</taxon>
        <taxon>Micromonosporales</taxon>
        <taxon>Micromonosporaceae</taxon>
        <taxon>Paractinoplanes</taxon>
    </lineage>
</organism>
<evidence type="ECO:0000313" key="4">
    <source>
        <dbReference type="EMBL" id="SNY67143.1"/>
    </source>
</evidence>
<evidence type="ECO:0000256" key="1">
    <source>
        <dbReference type="ARBA" id="ARBA00022857"/>
    </source>
</evidence>
<dbReference type="GO" id="GO:0016651">
    <property type="term" value="F:oxidoreductase activity, acting on NAD(P)H"/>
    <property type="evidence" value="ECO:0007669"/>
    <property type="project" value="TreeGrafter"/>
</dbReference>
<keyword evidence="1" id="KW-0521">NADP</keyword>
<dbReference type="SMART" id="SM00829">
    <property type="entry name" value="PKS_ER"/>
    <property type="match status" value="1"/>
</dbReference>
<name>A0A285K4F1_9ACTN</name>
<dbReference type="AlphaFoldDB" id="A0A285K4F1"/>
<evidence type="ECO:0000313" key="5">
    <source>
        <dbReference type="Proteomes" id="UP000219612"/>
    </source>
</evidence>
<proteinExistence type="predicted"/>
<dbReference type="Gene3D" id="3.90.180.10">
    <property type="entry name" value="Medium-chain alcohol dehydrogenases, catalytic domain"/>
    <property type="match status" value="2"/>
</dbReference>
<dbReference type="Proteomes" id="UP000219612">
    <property type="component" value="Unassembled WGS sequence"/>
</dbReference>
<dbReference type="GO" id="GO:0070402">
    <property type="term" value="F:NADPH binding"/>
    <property type="evidence" value="ECO:0007669"/>
    <property type="project" value="TreeGrafter"/>
</dbReference>
<dbReference type="SUPFAM" id="SSF50129">
    <property type="entry name" value="GroES-like"/>
    <property type="match status" value="1"/>
</dbReference>
<dbReference type="OrthoDB" id="9801186at2"/>
<evidence type="ECO:0000256" key="2">
    <source>
        <dbReference type="ARBA" id="ARBA00023002"/>
    </source>
</evidence>
<dbReference type="PANTHER" id="PTHR48106">
    <property type="entry name" value="QUINONE OXIDOREDUCTASE PIG3-RELATED"/>
    <property type="match status" value="1"/>
</dbReference>
<reference evidence="4 5" key="1">
    <citation type="submission" date="2017-09" db="EMBL/GenBank/DDBJ databases">
        <authorList>
            <person name="Ehlers B."/>
            <person name="Leendertz F.H."/>
        </authorList>
    </citation>
    <scope>NUCLEOTIDE SEQUENCE [LARGE SCALE GENOMIC DNA]</scope>
    <source>
        <strain evidence="4 5">CGMCC 4.6857</strain>
    </source>
</reference>
<dbReference type="PANTHER" id="PTHR48106:SF13">
    <property type="entry name" value="QUINONE OXIDOREDUCTASE-RELATED"/>
    <property type="match status" value="1"/>
</dbReference>
<dbReference type="InterPro" id="IPR013154">
    <property type="entry name" value="ADH-like_N"/>
</dbReference>
<dbReference type="Gene3D" id="3.40.50.720">
    <property type="entry name" value="NAD(P)-binding Rossmann-like Domain"/>
    <property type="match status" value="1"/>
</dbReference>
<dbReference type="Pfam" id="PF13602">
    <property type="entry name" value="ADH_zinc_N_2"/>
    <property type="match status" value="1"/>
</dbReference>
<sequence>MRAVEVTALGGPEVLRLVERPDPVPGEGQVLVRVLAATVNPADVAARIGQIPGGPVPPPFRIGWDIAGEVVTGDGDLPAGIRVAGMIPWHLTRGETGGYAELVAVDADAVVPLPDGLDPVVAATVPLNGLTAHRALDVMELTGPTTILVTGASGGVGGFAAQLALKRGHMVLACATDGDEEWVRGLGVHSVIPRGAELDRPVPAVVDAVPLGGIKGDVVVATRPIPDDGHTLVLVEPDRDALRDLIAAVADGTLKTRVAETFPLEAAAEAHRRLESGGVRGKLVLTL</sequence>
<protein>
    <submittedName>
        <fullName evidence="4">NADPH:quinone reductase</fullName>
    </submittedName>
</protein>
<gene>
    <name evidence="4" type="ORF">SAMN05421748_13141</name>
</gene>
<accession>A0A285K4F1</accession>
<dbReference type="EMBL" id="OBDY01000031">
    <property type="protein sequence ID" value="SNY67143.1"/>
    <property type="molecule type" value="Genomic_DNA"/>
</dbReference>
<feature type="domain" description="Enoyl reductase (ER)" evidence="3">
    <location>
        <begin position="10"/>
        <end position="285"/>
    </location>
</feature>
<dbReference type="CDD" id="cd05289">
    <property type="entry name" value="MDR_like_2"/>
    <property type="match status" value="1"/>
</dbReference>
<dbReference type="InterPro" id="IPR011032">
    <property type="entry name" value="GroES-like_sf"/>
</dbReference>
<dbReference type="InterPro" id="IPR020843">
    <property type="entry name" value="ER"/>
</dbReference>
<dbReference type="InterPro" id="IPR036291">
    <property type="entry name" value="NAD(P)-bd_dom_sf"/>
</dbReference>
<keyword evidence="5" id="KW-1185">Reference proteome</keyword>
<dbReference type="SUPFAM" id="SSF51735">
    <property type="entry name" value="NAD(P)-binding Rossmann-fold domains"/>
    <property type="match status" value="1"/>
</dbReference>